<proteinExistence type="predicted"/>
<dbReference type="AlphaFoldDB" id="A0A0S3R2N8"/>
<accession>A0A0S3R2N8</accession>
<reference evidence="1 2" key="1">
    <citation type="journal article" date="2015" name="Sci. Rep.">
        <title>The power of single molecule real-time sequencing technology in the de novo assembly of a eukaryotic genome.</title>
        <authorList>
            <person name="Sakai H."/>
            <person name="Naito K."/>
            <person name="Ogiso-Tanaka E."/>
            <person name="Takahashi Y."/>
            <person name="Iseki K."/>
            <person name="Muto C."/>
            <person name="Satou K."/>
            <person name="Teruya K."/>
            <person name="Shiroma A."/>
            <person name="Shimoji M."/>
            <person name="Hirano T."/>
            <person name="Itoh T."/>
            <person name="Kaga A."/>
            <person name="Tomooka N."/>
        </authorList>
    </citation>
    <scope>NUCLEOTIDE SEQUENCE [LARGE SCALE GENOMIC DNA]</scope>
    <source>
        <strain evidence="2">cv. Shumari</strain>
    </source>
</reference>
<name>A0A0S3R2N8_PHAAN</name>
<gene>
    <name evidence="1" type="primary">Vigan.01G256600</name>
    <name evidence="1" type="ORF">VIGAN_01256600</name>
</gene>
<dbReference type="EMBL" id="AP015034">
    <property type="protein sequence ID" value="BAT74806.1"/>
    <property type="molecule type" value="Genomic_DNA"/>
</dbReference>
<evidence type="ECO:0000313" key="2">
    <source>
        <dbReference type="Proteomes" id="UP000291084"/>
    </source>
</evidence>
<protein>
    <submittedName>
        <fullName evidence="1">Uncharacterized protein</fullName>
    </submittedName>
</protein>
<dbReference type="Proteomes" id="UP000291084">
    <property type="component" value="Chromosome 1"/>
</dbReference>
<keyword evidence="2" id="KW-1185">Reference proteome</keyword>
<organism evidence="1 2">
    <name type="scientific">Vigna angularis var. angularis</name>
    <dbReference type="NCBI Taxonomy" id="157739"/>
    <lineage>
        <taxon>Eukaryota</taxon>
        <taxon>Viridiplantae</taxon>
        <taxon>Streptophyta</taxon>
        <taxon>Embryophyta</taxon>
        <taxon>Tracheophyta</taxon>
        <taxon>Spermatophyta</taxon>
        <taxon>Magnoliopsida</taxon>
        <taxon>eudicotyledons</taxon>
        <taxon>Gunneridae</taxon>
        <taxon>Pentapetalae</taxon>
        <taxon>rosids</taxon>
        <taxon>fabids</taxon>
        <taxon>Fabales</taxon>
        <taxon>Fabaceae</taxon>
        <taxon>Papilionoideae</taxon>
        <taxon>50 kb inversion clade</taxon>
        <taxon>NPAAA clade</taxon>
        <taxon>indigoferoid/millettioid clade</taxon>
        <taxon>Phaseoleae</taxon>
        <taxon>Vigna</taxon>
    </lineage>
</organism>
<evidence type="ECO:0000313" key="1">
    <source>
        <dbReference type="EMBL" id="BAT74806.1"/>
    </source>
</evidence>
<sequence>MCLYLSQLHDALSDFNELLPPSIYVKELENRSTFFMTLGLYSLEQVYVATKNQILGSLVNPTMTFASFELSMFLKK</sequence>